<feature type="compositionally biased region" description="Polar residues" evidence="1">
    <location>
        <begin position="287"/>
        <end position="305"/>
    </location>
</feature>
<gene>
    <name evidence="3" type="ORF">MCUN1_000855</name>
</gene>
<feature type="region of interest" description="Disordered" evidence="1">
    <location>
        <begin position="1"/>
        <end position="57"/>
    </location>
</feature>
<dbReference type="InterPro" id="IPR021709">
    <property type="entry name" value="DUF3292"/>
</dbReference>
<feature type="compositionally biased region" description="Polar residues" evidence="1">
    <location>
        <begin position="12"/>
        <end position="27"/>
    </location>
</feature>
<feature type="transmembrane region" description="Helical" evidence="2">
    <location>
        <begin position="518"/>
        <end position="536"/>
    </location>
</feature>
<evidence type="ECO:0000256" key="2">
    <source>
        <dbReference type="SAM" id="Phobius"/>
    </source>
</evidence>
<feature type="compositionally biased region" description="Basic and acidic residues" evidence="1">
    <location>
        <begin position="240"/>
        <end position="249"/>
    </location>
</feature>
<keyword evidence="4" id="KW-1185">Reference proteome</keyword>
<keyword evidence="2" id="KW-0812">Transmembrane</keyword>
<dbReference type="PANTHER" id="PTHR37402:SF1">
    <property type="entry name" value="GRAM DOMAIN-CONTAINING PROTEIN 4"/>
    <property type="match status" value="1"/>
</dbReference>
<dbReference type="AlphaFoldDB" id="A0AAF0EWG4"/>
<evidence type="ECO:0000256" key="1">
    <source>
        <dbReference type="SAM" id="MobiDB-lite"/>
    </source>
</evidence>
<feature type="compositionally biased region" description="Basic and acidic residues" evidence="1">
    <location>
        <begin position="259"/>
        <end position="274"/>
    </location>
</feature>
<dbReference type="GO" id="GO:0006915">
    <property type="term" value="P:apoptotic process"/>
    <property type="evidence" value="ECO:0007669"/>
    <property type="project" value="InterPro"/>
</dbReference>
<proteinExistence type="predicted"/>
<keyword evidence="2" id="KW-0472">Membrane</keyword>
<dbReference type="InterPro" id="IPR011993">
    <property type="entry name" value="PH-like_dom_sf"/>
</dbReference>
<feature type="transmembrane region" description="Helical" evidence="2">
    <location>
        <begin position="409"/>
        <end position="433"/>
    </location>
</feature>
<feature type="compositionally biased region" description="Acidic residues" evidence="1">
    <location>
        <begin position="208"/>
        <end position="217"/>
    </location>
</feature>
<accession>A0AAF0EWG4</accession>
<keyword evidence="2" id="KW-1133">Transmembrane helix</keyword>
<evidence type="ECO:0000313" key="3">
    <source>
        <dbReference type="EMBL" id="WFD34027.1"/>
    </source>
</evidence>
<dbReference type="Pfam" id="PF11696">
    <property type="entry name" value="DUF3292"/>
    <property type="match status" value="1"/>
</dbReference>
<dbReference type="PANTHER" id="PTHR37402">
    <property type="entry name" value="GRAM DOMAIN-CONTAINING PROTEIN 4"/>
    <property type="match status" value="1"/>
</dbReference>
<dbReference type="Proteomes" id="UP001219933">
    <property type="component" value="Chromosome 1"/>
</dbReference>
<name>A0AAF0EWG4_9BASI</name>
<dbReference type="Gene3D" id="2.30.29.30">
    <property type="entry name" value="Pleckstrin-homology domain (PH domain)/Phosphotyrosine-binding domain (PTB)"/>
    <property type="match status" value="1"/>
</dbReference>
<feature type="region of interest" description="Disordered" evidence="1">
    <location>
        <begin position="204"/>
        <end position="225"/>
    </location>
</feature>
<feature type="region of interest" description="Disordered" evidence="1">
    <location>
        <begin position="240"/>
        <end position="319"/>
    </location>
</feature>
<sequence length="748" mass="86025">MKTLDTPGAASLPTTPTLHSSWNNSSELSDKSSVKTPTLTESGSEDTGLPGNFPEHINNDNQQFVHLVRSINSIPSWLGLAHPFCDEKQKARKHDDPANVDYFNFKAPSSALRHVVGEEPVVTHRPAPDDDTWSIVSVKPSDIVENGMADSCAKYAPTMSVPLQELEKIELELFLKNFSRHTREVRMFGNETKATRMPQWSDFAYSSSDEEHEEEEETGHYISRVNDKPKRSRLLTHVDRGLQNMHEDAVSISSSRRSSSTDRLTRSRSSDRICRRPSSAQERLKRSNSAQSVPKRTKKTITTPQVLPGSLDFEDGDVPESKGEKHVRIAHSEEHVDGVAFVITYILALVEQFAPGDLDEAPITEYRESRARSHLERLYIIAPFWEQLEKNIRALYRWEQPRKTAAAAMIYFVLWYTDLIPAALILTVMYYVAQFRYMPPNESYLHRKVQERMERGRDADKFAERLKRRSRLDMLYIYKAWQNKYGVSSQIFVNDVADYHEKIKNLLLWRNPAASRRTLAILLVWFIIASTVPAAMWWKGALFLLGVDFFGLMALRSHYPRYRRPLNPLWWFVLGSPTDAQYAVELLRDQHVRYNKWLENVQNATAVMHAEQEQQQPQTLIDEILDLEPLVHSPEASHEGSSKHQRGKKLGSFFCQHHGVPGHLQITTEVIYFSPLYAGAIKNRSCITPLSEIDGLLKTNQHKLWLWLCNGLRISRRNRSPIHFTNMARRDDAFNLLLTIGSENWRKV</sequence>
<evidence type="ECO:0000313" key="4">
    <source>
        <dbReference type="Proteomes" id="UP001219933"/>
    </source>
</evidence>
<dbReference type="InterPro" id="IPR037847">
    <property type="entry name" value="GRAMDC4"/>
</dbReference>
<organism evidence="3 4">
    <name type="scientific">Malassezia cuniculi</name>
    <dbReference type="NCBI Taxonomy" id="948313"/>
    <lineage>
        <taxon>Eukaryota</taxon>
        <taxon>Fungi</taxon>
        <taxon>Dikarya</taxon>
        <taxon>Basidiomycota</taxon>
        <taxon>Ustilaginomycotina</taxon>
        <taxon>Malasseziomycetes</taxon>
        <taxon>Malasseziales</taxon>
        <taxon>Malasseziaceae</taxon>
        <taxon>Malassezia</taxon>
    </lineage>
</organism>
<reference evidence="3" key="1">
    <citation type="submission" date="2023-03" db="EMBL/GenBank/DDBJ databases">
        <title>Mating type loci evolution in Malassezia.</title>
        <authorList>
            <person name="Coelho M.A."/>
        </authorList>
    </citation>
    <scope>NUCLEOTIDE SEQUENCE</scope>
    <source>
        <strain evidence="3">CBS 11721</strain>
    </source>
</reference>
<protein>
    <submittedName>
        <fullName evidence="3">Uncharacterized protein</fullName>
    </submittedName>
</protein>
<dbReference type="EMBL" id="CP119877">
    <property type="protein sequence ID" value="WFD34027.1"/>
    <property type="molecule type" value="Genomic_DNA"/>
</dbReference>